<evidence type="ECO:0000256" key="9">
    <source>
        <dbReference type="ARBA" id="ARBA00022801"/>
    </source>
</evidence>
<dbReference type="OMA" id="TANEVYP"/>
<dbReference type="SMART" id="SM00382">
    <property type="entry name" value="AAA"/>
    <property type="match status" value="1"/>
</dbReference>
<gene>
    <name evidence="17" type="primary">Dana\GF11321</name>
    <name evidence="17" type="synonym">dana_GLEANR_11388</name>
    <name evidence="17" type="ORF">GF11321</name>
</gene>
<dbReference type="Pfam" id="PF01434">
    <property type="entry name" value="Peptidase_M41"/>
    <property type="match status" value="1"/>
</dbReference>
<accession>B3MEK9</accession>
<keyword evidence="18" id="KW-1185">Reference proteome</keyword>
<dbReference type="PROSITE" id="PS00674">
    <property type="entry name" value="AAA"/>
    <property type="match status" value="1"/>
</dbReference>
<proteinExistence type="inferred from homology"/>
<evidence type="ECO:0000256" key="3">
    <source>
        <dbReference type="ARBA" id="ARBA00004370"/>
    </source>
</evidence>
<dbReference type="SUPFAM" id="SSF140990">
    <property type="entry name" value="FtsH protease domain-like"/>
    <property type="match status" value="1"/>
</dbReference>
<feature type="transmembrane region" description="Helical" evidence="15">
    <location>
        <begin position="258"/>
        <end position="276"/>
    </location>
</feature>
<dbReference type="InterPro" id="IPR003959">
    <property type="entry name" value="ATPase_AAA_core"/>
</dbReference>
<dbReference type="FunFam" id="1.10.8.60:FF:000001">
    <property type="entry name" value="ATP-dependent zinc metalloprotease FtsH"/>
    <property type="match status" value="1"/>
</dbReference>
<dbReference type="Pfam" id="PF17862">
    <property type="entry name" value="AAA_lid_3"/>
    <property type="match status" value="1"/>
</dbReference>
<dbReference type="InterPro" id="IPR041569">
    <property type="entry name" value="AAA_lid_3"/>
</dbReference>
<organism evidence="17 18">
    <name type="scientific">Drosophila ananassae</name>
    <name type="common">Fruit fly</name>
    <dbReference type="NCBI Taxonomy" id="7217"/>
    <lineage>
        <taxon>Eukaryota</taxon>
        <taxon>Metazoa</taxon>
        <taxon>Ecdysozoa</taxon>
        <taxon>Arthropoda</taxon>
        <taxon>Hexapoda</taxon>
        <taxon>Insecta</taxon>
        <taxon>Pterygota</taxon>
        <taxon>Neoptera</taxon>
        <taxon>Endopterygota</taxon>
        <taxon>Diptera</taxon>
        <taxon>Brachycera</taxon>
        <taxon>Muscomorpha</taxon>
        <taxon>Ephydroidea</taxon>
        <taxon>Drosophilidae</taxon>
        <taxon>Drosophila</taxon>
        <taxon>Sophophora</taxon>
    </lineage>
</organism>
<dbReference type="AlphaFoldDB" id="B3MEK9"/>
<dbReference type="InterPro" id="IPR037219">
    <property type="entry name" value="Peptidase_M41-like"/>
</dbReference>
<protein>
    <submittedName>
        <fullName evidence="17">Uncharacterized protein, isoform A</fullName>
        <ecNumber evidence="17">3.4.24.-</ecNumber>
    </submittedName>
</protein>
<evidence type="ECO:0000256" key="4">
    <source>
        <dbReference type="ARBA" id="ARBA00010044"/>
    </source>
</evidence>
<dbReference type="CTD" id="37636"/>
<dbReference type="GO" id="GO:0004176">
    <property type="term" value="F:ATP-dependent peptidase activity"/>
    <property type="evidence" value="ECO:0007669"/>
    <property type="project" value="InterPro"/>
</dbReference>
<evidence type="ECO:0000256" key="7">
    <source>
        <dbReference type="ARBA" id="ARBA00022723"/>
    </source>
</evidence>
<dbReference type="GO" id="GO:0007005">
    <property type="term" value="P:mitochondrion organization"/>
    <property type="evidence" value="ECO:0007669"/>
    <property type="project" value="TreeGrafter"/>
</dbReference>
<keyword evidence="15" id="KW-0812">Transmembrane</keyword>
<dbReference type="PANTHER" id="PTHR23076">
    <property type="entry name" value="METALLOPROTEASE M41 FTSH"/>
    <property type="match status" value="1"/>
</dbReference>
<dbReference type="SMR" id="B3MEK9"/>
<dbReference type="FunFam" id="1.20.58.760:FF:000002">
    <property type="entry name" value="ATP-dependent zinc metalloprotease FtsH"/>
    <property type="match status" value="1"/>
</dbReference>
<dbReference type="GO" id="GO:0005524">
    <property type="term" value="F:ATP binding"/>
    <property type="evidence" value="ECO:0007669"/>
    <property type="project" value="UniProtKB-KW"/>
</dbReference>
<evidence type="ECO:0000256" key="15">
    <source>
        <dbReference type="SAM" id="Phobius"/>
    </source>
</evidence>
<keyword evidence="15" id="KW-1133">Transmembrane helix</keyword>
<evidence type="ECO:0000256" key="11">
    <source>
        <dbReference type="ARBA" id="ARBA00022840"/>
    </source>
</evidence>
<dbReference type="MEROPS" id="M41.A11"/>
<keyword evidence="9 17" id="KW-0378">Hydrolase</keyword>
<evidence type="ECO:0000313" key="17">
    <source>
        <dbReference type="EMBL" id="EDV37629.1"/>
    </source>
</evidence>
<evidence type="ECO:0000256" key="6">
    <source>
        <dbReference type="ARBA" id="ARBA00022670"/>
    </source>
</evidence>
<name>B3MEK9_DROAN</name>
<feature type="domain" description="AAA+ ATPase" evidence="16">
    <location>
        <begin position="336"/>
        <end position="473"/>
    </location>
</feature>
<comment type="cofactor">
    <cofactor evidence="1">
        <name>Zn(2+)</name>
        <dbReference type="ChEBI" id="CHEBI:29105"/>
    </cofactor>
</comment>
<dbReference type="InterPro" id="IPR003593">
    <property type="entry name" value="AAA+_ATPase"/>
</dbReference>
<dbReference type="HAMAP" id="MF_01458">
    <property type="entry name" value="FtsH"/>
    <property type="match status" value="1"/>
</dbReference>
<keyword evidence="14 15" id="KW-0472">Membrane</keyword>
<evidence type="ECO:0000256" key="2">
    <source>
        <dbReference type="ARBA" id="ARBA00004173"/>
    </source>
</evidence>
<dbReference type="EC" id="3.4.24.-" evidence="17"/>
<dbReference type="InterPro" id="IPR005936">
    <property type="entry name" value="FtsH"/>
</dbReference>
<dbReference type="OrthoDB" id="1413014at2759"/>
<dbReference type="GO" id="GO:0006515">
    <property type="term" value="P:protein quality control for misfolded or incompletely synthesized proteins"/>
    <property type="evidence" value="ECO:0007669"/>
    <property type="project" value="TreeGrafter"/>
</dbReference>
<evidence type="ECO:0000313" key="18">
    <source>
        <dbReference type="Proteomes" id="UP000007801"/>
    </source>
</evidence>
<keyword evidence="12" id="KW-0482">Metalloprotease</keyword>
<dbReference type="GO" id="GO:0016887">
    <property type="term" value="F:ATP hydrolysis activity"/>
    <property type="evidence" value="ECO:0007669"/>
    <property type="project" value="InterPro"/>
</dbReference>
<evidence type="ECO:0000256" key="5">
    <source>
        <dbReference type="ARBA" id="ARBA00010550"/>
    </source>
</evidence>
<dbReference type="GO" id="GO:0046872">
    <property type="term" value="F:metal ion binding"/>
    <property type="evidence" value="ECO:0007669"/>
    <property type="project" value="UniProtKB-KW"/>
</dbReference>
<evidence type="ECO:0000259" key="16">
    <source>
        <dbReference type="SMART" id="SM00382"/>
    </source>
</evidence>
<evidence type="ECO:0000256" key="1">
    <source>
        <dbReference type="ARBA" id="ARBA00001947"/>
    </source>
</evidence>
<dbReference type="FunFam" id="3.40.50.300:FF:000175">
    <property type="entry name" value="ATP-dependent zinc metalloprotease FTSH 4"/>
    <property type="match status" value="1"/>
</dbReference>
<dbReference type="HOGENOM" id="CLU_000688_19_1_1"/>
<dbReference type="Proteomes" id="UP000007801">
    <property type="component" value="Unassembled WGS sequence"/>
</dbReference>
<evidence type="ECO:0000256" key="12">
    <source>
        <dbReference type="ARBA" id="ARBA00023049"/>
    </source>
</evidence>
<dbReference type="Gene3D" id="1.20.58.760">
    <property type="entry name" value="Peptidase M41"/>
    <property type="match status" value="1"/>
</dbReference>
<dbReference type="CDD" id="cd19501">
    <property type="entry name" value="RecA-like_FtsH"/>
    <property type="match status" value="1"/>
</dbReference>
<dbReference type="Pfam" id="PF00004">
    <property type="entry name" value="AAA"/>
    <property type="match status" value="1"/>
</dbReference>
<keyword evidence="13" id="KW-0496">Mitochondrion</keyword>
<dbReference type="EMBL" id="CH902619">
    <property type="protein sequence ID" value="EDV37629.1"/>
    <property type="molecule type" value="Genomic_DNA"/>
</dbReference>
<dbReference type="InterPro" id="IPR000642">
    <property type="entry name" value="Peptidase_M41"/>
</dbReference>
<dbReference type="eggNOG" id="KOG0734">
    <property type="taxonomic scope" value="Eukaryota"/>
</dbReference>
<keyword evidence="11" id="KW-0067">ATP-binding</keyword>
<sequence>MFSTTTHSVPYLYLGNFSRKPHYYTVKRTKLQGSAGAARFSKSAGSRSHDLVLDLRNLLSRSGSSLQGMVEKAARARLNGILDRDLVNEALAKVTSILPAMRDVRVTLEEPATQIGRVQLQNYQFEVSLTGTAGAQPTGAHVKVIPTMSPGLLRPLFTPQQLKLLRGFKTDRSIEAEQKRNPTMTSRLKNALSNAPQRPDGETNFQAEKLRKLLAKSDDNPNSQNAENLKIAFAEGYLAAANAEDSPKSGKTMKYLKIFQTLVVIVVFLGIFLSFFTTSNGSVFRIQLGNQVEVDPEEINVTFEDVKGCDEAKQELKEVVEFLKNPEKFSNLGGKLPKGVLLVGPPGTGKTLLARAVAGEAKVPFFHAAGPEFDEVLVGQGARRVRDLFKAAKARAPCVIFIDEIDSVGAKRTNSVLHPYANQTINQLLSEMDGFHQNAGVIVLGATNRRDDLDQALLRPGRFDVEVMVSTPDFTGRKEILSLYLTKILHDEIDLDMLARGTSGFTGADLENMINQAALRAAIDGAETVSMKHLETARDKVLMGPERKQRLPDEEANTITAYHEGGHAIVAFYTKESHPLHKVTIMPRGPSLGHTAYIPEKERYHVTKAQLLAMMDTMMGGRAAEELVFGADKITSGASSDLKQATSIATHMVRDWGMSDKVGLRTIEVSKGLGTGETLGPNTVEAVDAEIKRILSDSYERAKAILRKHTKEHKALAEALLKYETLDADDIKAILHDNQT</sequence>
<dbReference type="Gene3D" id="3.40.50.300">
    <property type="entry name" value="P-loop containing nucleotide triphosphate hydrolases"/>
    <property type="match status" value="1"/>
</dbReference>
<keyword evidence="7" id="KW-0479">Metal-binding</keyword>
<dbReference type="InterPro" id="IPR003960">
    <property type="entry name" value="ATPase_AAA_CS"/>
</dbReference>
<dbReference type="PANTHER" id="PTHR23076:SF97">
    <property type="entry name" value="ATP-DEPENDENT ZINC METALLOPROTEASE YME1L1"/>
    <property type="match status" value="1"/>
</dbReference>
<dbReference type="KEGG" id="dan:6494185"/>
<dbReference type="GO" id="GO:0004222">
    <property type="term" value="F:metalloendopeptidase activity"/>
    <property type="evidence" value="ECO:0007669"/>
    <property type="project" value="InterPro"/>
</dbReference>
<dbReference type="InterPro" id="IPR027417">
    <property type="entry name" value="P-loop_NTPase"/>
</dbReference>
<evidence type="ECO:0000256" key="13">
    <source>
        <dbReference type="ARBA" id="ARBA00023128"/>
    </source>
</evidence>
<dbReference type="GeneID" id="6494185"/>
<evidence type="ECO:0000256" key="10">
    <source>
        <dbReference type="ARBA" id="ARBA00022833"/>
    </source>
</evidence>
<keyword evidence="8" id="KW-0547">Nucleotide-binding</keyword>
<keyword evidence="6" id="KW-0645">Protease</keyword>
<dbReference type="PhylomeDB" id="B3MEK9"/>
<keyword evidence="10" id="KW-0862">Zinc</keyword>
<evidence type="ECO:0000256" key="8">
    <source>
        <dbReference type="ARBA" id="ARBA00022741"/>
    </source>
</evidence>
<comment type="subcellular location">
    <subcellularLocation>
        <location evidence="3">Membrane</location>
    </subcellularLocation>
    <subcellularLocation>
        <location evidence="2">Mitochondrion</location>
    </subcellularLocation>
</comment>
<comment type="similarity">
    <text evidence="4">In the C-terminal section; belongs to the peptidase M41 family.</text>
</comment>
<evidence type="ECO:0000256" key="14">
    <source>
        <dbReference type="ARBA" id="ARBA00023136"/>
    </source>
</evidence>
<reference evidence="17 18" key="1">
    <citation type="journal article" date="2007" name="Nature">
        <title>Evolution of genes and genomes on the Drosophila phylogeny.</title>
        <authorList>
            <consortium name="Drosophila 12 Genomes Consortium"/>
            <person name="Clark A.G."/>
            <person name="Eisen M.B."/>
            <person name="Smith D.R."/>
            <person name="Bergman C.M."/>
            <person name="Oliver B."/>
            <person name="Markow T.A."/>
            <person name="Kaufman T.C."/>
            <person name="Kellis M."/>
            <person name="Gelbart W."/>
            <person name="Iyer V.N."/>
            <person name="Pollard D.A."/>
            <person name="Sackton T.B."/>
            <person name="Larracuente A.M."/>
            <person name="Singh N.D."/>
            <person name="Abad J.P."/>
            <person name="Abt D.N."/>
            <person name="Adryan B."/>
            <person name="Aguade M."/>
            <person name="Akashi H."/>
            <person name="Anderson W.W."/>
            <person name="Aquadro C.F."/>
            <person name="Ardell D.H."/>
            <person name="Arguello R."/>
            <person name="Artieri C.G."/>
            <person name="Barbash D.A."/>
            <person name="Barker D."/>
            <person name="Barsanti P."/>
            <person name="Batterham P."/>
            <person name="Batzoglou S."/>
            <person name="Begun D."/>
            <person name="Bhutkar A."/>
            <person name="Blanco E."/>
            <person name="Bosak S.A."/>
            <person name="Bradley R.K."/>
            <person name="Brand A.D."/>
            <person name="Brent M.R."/>
            <person name="Brooks A.N."/>
            <person name="Brown R.H."/>
            <person name="Butlin R.K."/>
            <person name="Caggese C."/>
            <person name="Calvi B.R."/>
            <person name="Bernardo de Carvalho A."/>
            <person name="Caspi A."/>
            <person name="Castrezana S."/>
            <person name="Celniker S.E."/>
            <person name="Chang J.L."/>
            <person name="Chapple C."/>
            <person name="Chatterji S."/>
            <person name="Chinwalla A."/>
            <person name="Civetta A."/>
            <person name="Clifton S.W."/>
            <person name="Comeron J.M."/>
            <person name="Costello J.C."/>
            <person name="Coyne J.A."/>
            <person name="Daub J."/>
            <person name="David R.G."/>
            <person name="Delcher A.L."/>
            <person name="Delehaunty K."/>
            <person name="Do C.B."/>
            <person name="Ebling H."/>
            <person name="Edwards K."/>
            <person name="Eickbush T."/>
            <person name="Evans J.D."/>
            <person name="Filipski A."/>
            <person name="Findeiss S."/>
            <person name="Freyhult E."/>
            <person name="Fulton L."/>
            <person name="Fulton R."/>
            <person name="Garcia A.C."/>
            <person name="Gardiner A."/>
            <person name="Garfield D.A."/>
            <person name="Garvin B.E."/>
            <person name="Gibson G."/>
            <person name="Gilbert D."/>
            <person name="Gnerre S."/>
            <person name="Godfrey J."/>
            <person name="Good R."/>
            <person name="Gotea V."/>
            <person name="Gravely B."/>
            <person name="Greenberg A.J."/>
            <person name="Griffiths-Jones S."/>
            <person name="Gross S."/>
            <person name="Guigo R."/>
            <person name="Gustafson E.A."/>
            <person name="Haerty W."/>
            <person name="Hahn M.W."/>
            <person name="Halligan D.L."/>
            <person name="Halpern A.L."/>
            <person name="Halter G.M."/>
            <person name="Han M.V."/>
            <person name="Heger A."/>
            <person name="Hillier L."/>
            <person name="Hinrichs A.S."/>
            <person name="Holmes I."/>
            <person name="Hoskins R.A."/>
            <person name="Hubisz M.J."/>
            <person name="Hultmark D."/>
            <person name="Huntley M.A."/>
            <person name="Jaffe D.B."/>
            <person name="Jagadeeshan S."/>
            <person name="Jeck W.R."/>
            <person name="Johnson J."/>
            <person name="Jones C.D."/>
            <person name="Jordan W.C."/>
            <person name="Karpen G.H."/>
            <person name="Kataoka E."/>
            <person name="Keightley P.D."/>
            <person name="Kheradpour P."/>
            <person name="Kirkness E.F."/>
            <person name="Koerich L.B."/>
            <person name="Kristiansen K."/>
            <person name="Kudrna D."/>
            <person name="Kulathinal R.J."/>
            <person name="Kumar S."/>
            <person name="Kwok R."/>
            <person name="Lander E."/>
            <person name="Langley C.H."/>
            <person name="Lapoint R."/>
            <person name="Lazzaro B.P."/>
            <person name="Lee S.J."/>
            <person name="Levesque L."/>
            <person name="Li R."/>
            <person name="Lin C.F."/>
            <person name="Lin M.F."/>
            <person name="Lindblad-Toh K."/>
            <person name="Llopart A."/>
            <person name="Long M."/>
            <person name="Low L."/>
            <person name="Lozovsky E."/>
            <person name="Lu J."/>
            <person name="Luo M."/>
            <person name="Machado C.A."/>
            <person name="Makalowski W."/>
            <person name="Marzo M."/>
            <person name="Matsuda M."/>
            <person name="Matzkin L."/>
            <person name="McAllister B."/>
            <person name="McBride C.S."/>
            <person name="McKernan B."/>
            <person name="McKernan K."/>
            <person name="Mendez-Lago M."/>
            <person name="Minx P."/>
            <person name="Mollenhauer M.U."/>
            <person name="Montooth K."/>
            <person name="Mount S.M."/>
            <person name="Mu X."/>
            <person name="Myers E."/>
            <person name="Negre B."/>
            <person name="Newfeld S."/>
            <person name="Nielsen R."/>
            <person name="Noor M.A."/>
            <person name="O'Grady P."/>
            <person name="Pachter L."/>
            <person name="Papaceit M."/>
            <person name="Parisi M.J."/>
            <person name="Parisi M."/>
            <person name="Parts L."/>
            <person name="Pedersen J.S."/>
            <person name="Pesole G."/>
            <person name="Phillippy A.M."/>
            <person name="Ponting C.P."/>
            <person name="Pop M."/>
            <person name="Porcelli D."/>
            <person name="Powell J.R."/>
            <person name="Prohaska S."/>
            <person name="Pruitt K."/>
            <person name="Puig M."/>
            <person name="Quesneville H."/>
            <person name="Ram K.R."/>
            <person name="Rand D."/>
            <person name="Rasmussen M.D."/>
            <person name="Reed L.K."/>
            <person name="Reenan R."/>
            <person name="Reily A."/>
            <person name="Remington K.A."/>
            <person name="Rieger T.T."/>
            <person name="Ritchie M.G."/>
            <person name="Robin C."/>
            <person name="Rogers Y.H."/>
            <person name="Rohde C."/>
            <person name="Rozas J."/>
            <person name="Rubenfield M.J."/>
            <person name="Ruiz A."/>
            <person name="Russo S."/>
            <person name="Salzberg S.L."/>
            <person name="Sanchez-Gracia A."/>
            <person name="Saranga D.J."/>
            <person name="Sato H."/>
            <person name="Schaeffer S.W."/>
            <person name="Schatz M.C."/>
            <person name="Schlenke T."/>
            <person name="Schwartz R."/>
            <person name="Segarra C."/>
            <person name="Singh R.S."/>
            <person name="Sirot L."/>
            <person name="Sirota M."/>
            <person name="Sisneros N.B."/>
            <person name="Smith C.D."/>
            <person name="Smith T.F."/>
            <person name="Spieth J."/>
            <person name="Stage D.E."/>
            <person name="Stark A."/>
            <person name="Stephan W."/>
            <person name="Strausberg R.L."/>
            <person name="Strempel S."/>
            <person name="Sturgill D."/>
            <person name="Sutton G."/>
            <person name="Sutton G.G."/>
            <person name="Tao W."/>
            <person name="Teichmann S."/>
            <person name="Tobari Y.N."/>
            <person name="Tomimura Y."/>
            <person name="Tsolas J.M."/>
            <person name="Valente V.L."/>
            <person name="Venter E."/>
            <person name="Venter J.C."/>
            <person name="Vicario S."/>
            <person name="Vieira F.G."/>
            <person name="Vilella A.J."/>
            <person name="Villasante A."/>
            <person name="Walenz B."/>
            <person name="Wang J."/>
            <person name="Wasserman M."/>
            <person name="Watts T."/>
            <person name="Wilson D."/>
            <person name="Wilson R.K."/>
            <person name="Wing R.A."/>
            <person name="Wolfner M.F."/>
            <person name="Wong A."/>
            <person name="Wong G.K."/>
            <person name="Wu C.I."/>
            <person name="Wu G."/>
            <person name="Yamamoto D."/>
            <person name="Yang H.P."/>
            <person name="Yang S.P."/>
            <person name="Yorke J.A."/>
            <person name="Yoshida K."/>
            <person name="Zdobnov E."/>
            <person name="Zhang P."/>
            <person name="Zhang Y."/>
            <person name="Zimin A.V."/>
            <person name="Baldwin J."/>
            <person name="Abdouelleil A."/>
            <person name="Abdulkadir J."/>
            <person name="Abebe A."/>
            <person name="Abera B."/>
            <person name="Abreu J."/>
            <person name="Acer S.C."/>
            <person name="Aftuck L."/>
            <person name="Alexander A."/>
            <person name="An P."/>
            <person name="Anderson E."/>
            <person name="Anderson S."/>
            <person name="Arachi H."/>
            <person name="Azer M."/>
            <person name="Bachantsang P."/>
            <person name="Barry A."/>
            <person name="Bayul T."/>
            <person name="Berlin A."/>
            <person name="Bessette D."/>
            <person name="Bloom T."/>
            <person name="Blye J."/>
            <person name="Boguslavskiy L."/>
            <person name="Bonnet C."/>
            <person name="Boukhgalter B."/>
            <person name="Bourzgui I."/>
            <person name="Brown A."/>
            <person name="Cahill P."/>
            <person name="Channer S."/>
            <person name="Cheshatsang Y."/>
            <person name="Chuda L."/>
            <person name="Citroen M."/>
            <person name="Collymore A."/>
            <person name="Cooke P."/>
            <person name="Costello M."/>
            <person name="D'Aco K."/>
            <person name="Daza R."/>
            <person name="De Haan G."/>
            <person name="DeGray S."/>
            <person name="DeMaso C."/>
            <person name="Dhargay N."/>
            <person name="Dooley K."/>
            <person name="Dooley E."/>
            <person name="Doricent M."/>
            <person name="Dorje P."/>
            <person name="Dorjee K."/>
            <person name="Dupes A."/>
            <person name="Elong R."/>
            <person name="Falk J."/>
            <person name="Farina A."/>
            <person name="Faro S."/>
            <person name="Ferguson D."/>
            <person name="Fisher S."/>
            <person name="Foley C.D."/>
            <person name="Franke A."/>
            <person name="Friedrich D."/>
            <person name="Gadbois L."/>
            <person name="Gearin G."/>
            <person name="Gearin C.R."/>
            <person name="Giannoukos G."/>
            <person name="Goode T."/>
            <person name="Graham J."/>
            <person name="Grandbois E."/>
            <person name="Grewal S."/>
            <person name="Gyaltsen K."/>
            <person name="Hafez N."/>
            <person name="Hagos B."/>
            <person name="Hall J."/>
            <person name="Henson C."/>
            <person name="Hollinger A."/>
            <person name="Honan T."/>
            <person name="Huard M.D."/>
            <person name="Hughes L."/>
            <person name="Hurhula B."/>
            <person name="Husby M.E."/>
            <person name="Kamat A."/>
            <person name="Kanga B."/>
            <person name="Kashin S."/>
            <person name="Khazanovich D."/>
            <person name="Kisner P."/>
            <person name="Lance K."/>
            <person name="Lara M."/>
            <person name="Lee W."/>
            <person name="Lennon N."/>
            <person name="Letendre F."/>
            <person name="LeVine R."/>
            <person name="Lipovsky A."/>
            <person name="Liu X."/>
            <person name="Liu J."/>
            <person name="Liu S."/>
            <person name="Lokyitsang T."/>
            <person name="Lokyitsang Y."/>
            <person name="Lubonja R."/>
            <person name="Lui A."/>
            <person name="MacDonald P."/>
            <person name="Magnisalis V."/>
            <person name="Maru K."/>
            <person name="Matthews C."/>
            <person name="McCusker W."/>
            <person name="McDonough S."/>
            <person name="Mehta T."/>
            <person name="Meldrim J."/>
            <person name="Meneus L."/>
            <person name="Mihai O."/>
            <person name="Mihalev A."/>
            <person name="Mihova T."/>
            <person name="Mittelman R."/>
            <person name="Mlenga V."/>
            <person name="Montmayeur A."/>
            <person name="Mulrain L."/>
            <person name="Navidi A."/>
            <person name="Naylor J."/>
            <person name="Negash T."/>
            <person name="Nguyen T."/>
            <person name="Nguyen N."/>
            <person name="Nicol R."/>
            <person name="Norbu C."/>
            <person name="Norbu N."/>
            <person name="Novod N."/>
            <person name="O'Neill B."/>
            <person name="Osman S."/>
            <person name="Markiewicz E."/>
            <person name="Oyono O.L."/>
            <person name="Patti C."/>
            <person name="Phunkhang P."/>
            <person name="Pierre F."/>
            <person name="Priest M."/>
            <person name="Raghuraman S."/>
            <person name="Rege F."/>
            <person name="Reyes R."/>
            <person name="Rise C."/>
            <person name="Rogov P."/>
            <person name="Ross K."/>
            <person name="Ryan E."/>
            <person name="Settipalli S."/>
            <person name="Shea T."/>
            <person name="Sherpa N."/>
            <person name="Shi L."/>
            <person name="Shih D."/>
            <person name="Sparrow T."/>
            <person name="Spaulding J."/>
            <person name="Stalker J."/>
            <person name="Stange-Thomann N."/>
            <person name="Stavropoulos S."/>
            <person name="Stone C."/>
            <person name="Strader C."/>
            <person name="Tesfaye S."/>
            <person name="Thomson T."/>
            <person name="Thoulutsang Y."/>
            <person name="Thoulutsang D."/>
            <person name="Topham K."/>
            <person name="Topping I."/>
            <person name="Tsamla T."/>
            <person name="Vassiliev H."/>
            <person name="Vo A."/>
            <person name="Wangchuk T."/>
            <person name="Wangdi T."/>
            <person name="Weiand M."/>
            <person name="Wilkinson J."/>
            <person name="Wilson A."/>
            <person name="Yadav S."/>
            <person name="Young G."/>
            <person name="Yu Q."/>
            <person name="Zembek L."/>
            <person name="Zhong D."/>
            <person name="Zimmer A."/>
            <person name="Zwirko Z."/>
            <person name="Jaffe D.B."/>
            <person name="Alvarez P."/>
            <person name="Brockman W."/>
            <person name="Butler J."/>
            <person name="Chin C."/>
            <person name="Gnerre S."/>
            <person name="Grabherr M."/>
            <person name="Kleber M."/>
            <person name="Mauceli E."/>
            <person name="MacCallum I."/>
        </authorList>
    </citation>
    <scope>NUCLEOTIDE SEQUENCE [LARGE SCALE GENOMIC DNA]</scope>
    <source>
        <strain evidence="18">Tucson 14024-0371.13</strain>
    </source>
</reference>
<dbReference type="NCBIfam" id="TIGR01241">
    <property type="entry name" value="FtsH_fam"/>
    <property type="match status" value="1"/>
</dbReference>
<comment type="similarity">
    <text evidence="5">In the N-terminal section; belongs to the AAA ATPase family.</text>
</comment>
<dbReference type="SUPFAM" id="SSF52540">
    <property type="entry name" value="P-loop containing nucleoside triphosphate hydrolases"/>
    <property type="match status" value="1"/>
</dbReference>
<dbReference type="Gene3D" id="1.10.8.60">
    <property type="match status" value="1"/>
</dbReference>
<dbReference type="GO" id="GO:0005743">
    <property type="term" value="C:mitochondrial inner membrane"/>
    <property type="evidence" value="ECO:0007669"/>
    <property type="project" value="TreeGrafter"/>
</dbReference>